<dbReference type="EMBL" id="CP097505">
    <property type="protein sequence ID" value="URD91792.1"/>
    <property type="molecule type" value="Genomic_DNA"/>
</dbReference>
<gene>
    <name evidence="2" type="ORF">MUK42_01258</name>
</gene>
<dbReference type="OrthoDB" id="551907at2759"/>
<feature type="compositionally biased region" description="Polar residues" evidence="1">
    <location>
        <begin position="42"/>
        <end position="71"/>
    </location>
</feature>
<reference evidence="2" key="1">
    <citation type="submission" date="2022-05" db="EMBL/GenBank/DDBJ databases">
        <title>The Musa troglodytarum L. genome provides insights into the mechanism of non-climacteric behaviour and enrichment of carotenoids.</title>
        <authorList>
            <person name="Wang J."/>
        </authorList>
    </citation>
    <scope>NUCLEOTIDE SEQUENCE</scope>
    <source>
        <tissue evidence="2">Leaf</tissue>
    </source>
</reference>
<evidence type="ECO:0000256" key="1">
    <source>
        <dbReference type="SAM" id="MobiDB-lite"/>
    </source>
</evidence>
<name>A0A9E7FAT9_9LILI</name>
<protein>
    <submittedName>
        <fullName evidence="2">Myb-like DNA-binding domain</fullName>
    </submittedName>
</protein>
<sequence>MYRTLKNTDRPAVPSGQSDGTANGSMGENSDDNPVGIHNLHLSESSSQQGGSIDNGMARSSTAGSMQQYEQDMQPKSFEMFMELNSPCFSETSSSSKPKLEITLGRPH</sequence>
<keyword evidence="2" id="KW-0238">DNA-binding</keyword>
<dbReference type="AlphaFoldDB" id="A0A9E7FAT9"/>
<feature type="region of interest" description="Disordered" evidence="1">
    <location>
        <begin position="1"/>
        <end position="108"/>
    </location>
</feature>
<feature type="compositionally biased region" description="Polar residues" evidence="1">
    <location>
        <begin position="87"/>
        <end position="97"/>
    </location>
</feature>
<dbReference type="GO" id="GO:0003677">
    <property type="term" value="F:DNA binding"/>
    <property type="evidence" value="ECO:0007669"/>
    <property type="project" value="UniProtKB-KW"/>
</dbReference>
<keyword evidence="3" id="KW-1185">Reference proteome</keyword>
<proteinExistence type="predicted"/>
<accession>A0A9E7FAT9</accession>
<evidence type="ECO:0000313" key="3">
    <source>
        <dbReference type="Proteomes" id="UP001055439"/>
    </source>
</evidence>
<organism evidence="2 3">
    <name type="scientific">Musa troglodytarum</name>
    <name type="common">fe'i banana</name>
    <dbReference type="NCBI Taxonomy" id="320322"/>
    <lineage>
        <taxon>Eukaryota</taxon>
        <taxon>Viridiplantae</taxon>
        <taxon>Streptophyta</taxon>
        <taxon>Embryophyta</taxon>
        <taxon>Tracheophyta</taxon>
        <taxon>Spermatophyta</taxon>
        <taxon>Magnoliopsida</taxon>
        <taxon>Liliopsida</taxon>
        <taxon>Zingiberales</taxon>
        <taxon>Musaceae</taxon>
        <taxon>Musa</taxon>
    </lineage>
</organism>
<feature type="compositionally biased region" description="Polar residues" evidence="1">
    <location>
        <begin position="15"/>
        <end position="28"/>
    </location>
</feature>
<evidence type="ECO:0000313" key="2">
    <source>
        <dbReference type="EMBL" id="URD91792.1"/>
    </source>
</evidence>
<dbReference type="Proteomes" id="UP001055439">
    <property type="component" value="Chromosome 3"/>
</dbReference>